<dbReference type="PANTHER" id="PTHR41523:SF7">
    <property type="entry name" value="HISTIDINE KINASE"/>
    <property type="match status" value="1"/>
</dbReference>
<reference evidence="8 9" key="1">
    <citation type="submission" date="2014-09" db="EMBL/GenBank/DDBJ databases">
        <title>Draft genome of Bradyrhizobium japonicum Is-34.</title>
        <authorList>
            <person name="Tsurumaru H."/>
            <person name="Yamakawa T."/>
            <person name="Hashimoto S."/>
            <person name="Okizaki K."/>
            <person name="Kanesaki Y."/>
            <person name="Yoshikawa H."/>
            <person name="Yajima S."/>
        </authorList>
    </citation>
    <scope>NUCLEOTIDE SEQUENCE [LARGE SCALE GENOMIC DNA]</scope>
    <source>
        <strain evidence="8 9">Is-34</strain>
    </source>
</reference>
<organism evidence="8 9">
    <name type="scientific">Bradyrhizobium japonicum</name>
    <dbReference type="NCBI Taxonomy" id="375"/>
    <lineage>
        <taxon>Bacteria</taxon>
        <taxon>Pseudomonadati</taxon>
        <taxon>Pseudomonadota</taxon>
        <taxon>Alphaproteobacteria</taxon>
        <taxon>Hyphomicrobiales</taxon>
        <taxon>Nitrobacteraceae</taxon>
        <taxon>Bradyrhizobium</taxon>
    </lineage>
</organism>
<dbReference type="InterPro" id="IPR036890">
    <property type="entry name" value="HATPase_C_sf"/>
</dbReference>
<evidence type="ECO:0000256" key="6">
    <source>
        <dbReference type="ARBA" id="ARBA00022777"/>
    </source>
</evidence>
<keyword evidence="6" id="KW-0418">Kinase</keyword>
<evidence type="ECO:0000313" key="8">
    <source>
        <dbReference type="EMBL" id="KGT79648.1"/>
    </source>
</evidence>
<sequence length="269" mass="29060">MNPDPHRLQEGLLLRELHHRAADGVASAIELVSAAIIRAEGAEAKAALANVVSLLHGHAEVHRMLVQARGEALIDAAAYVHGLGCAMRQSQLDPMKIQLILDTERVPLQPVRCWLVGLIVHDLIATAAKHACFDARCGAIKVKLARHEDLVNCVVLDNGSRPARSDSGPRLRIDNDVAKSLGGRVEQGFGSEFTSVVLSFPLTDRERRAHRGIVNRHMRLTRPLRAKAAALVPRHPSSAPSHEADLPLAAEPADALGQLLSPPNRMVAI</sequence>
<dbReference type="AlphaFoldDB" id="A0A0A3Z184"/>
<dbReference type="GO" id="GO:0005524">
    <property type="term" value="F:ATP binding"/>
    <property type="evidence" value="ECO:0007669"/>
    <property type="project" value="UniProtKB-KW"/>
</dbReference>
<gene>
    <name evidence="8" type="ORF">MA20_11320</name>
</gene>
<evidence type="ECO:0000256" key="5">
    <source>
        <dbReference type="ARBA" id="ARBA00022741"/>
    </source>
</evidence>
<evidence type="ECO:0000313" key="9">
    <source>
        <dbReference type="Proteomes" id="UP000030377"/>
    </source>
</evidence>
<evidence type="ECO:0000256" key="7">
    <source>
        <dbReference type="ARBA" id="ARBA00022840"/>
    </source>
</evidence>
<dbReference type="EC" id="2.7.13.3" evidence="2"/>
<dbReference type="EMBL" id="JRPN01000010">
    <property type="protein sequence ID" value="KGT79648.1"/>
    <property type="molecule type" value="Genomic_DNA"/>
</dbReference>
<comment type="catalytic activity">
    <reaction evidence="1">
        <text>ATP + protein L-histidine = ADP + protein N-phospho-L-histidine.</text>
        <dbReference type="EC" id="2.7.13.3"/>
    </reaction>
</comment>
<name>A0A0A3Z184_BRAJP</name>
<keyword evidence="5" id="KW-0547">Nucleotide-binding</keyword>
<keyword evidence="7" id="KW-0067">ATP-binding</keyword>
<dbReference type="Proteomes" id="UP000030377">
    <property type="component" value="Unassembled WGS sequence"/>
</dbReference>
<keyword evidence="3" id="KW-0597">Phosphoprotein</keyword>
<comment type="caution">
    <text evidence="8">The sequence shown here is derived from an EMBL/GenBank/DDBJ whole genome shotgun (WGS) entry which is preliminary data.</text>
</comment>
<dbReference type="GO" id="GO:0004673">
    <property type="term" value="F:protein histidine kinase activity"/>
    <property type="evidence" value="ECO:0007669"/>
    <property type="project" value="UniProtKB-EC"/>
</dbReference>
<dbReference type="SUPFAM" id="SSF55874">
    <property type="entry name" value="ATPase domain of HSP90 chaperone/DNA topoisomerase II/histidine kinase"/>
    <property type="match status" value="1"/>
</dbReference>
<dbReference type="PANTHER" id="PTHR41523">
    <property type="entry name" value="TWO-COMPONENT SYSTEM SENSOR PROTEIN"/>
    <property type="match status" value="1"/>
</dbReference>
<proteinExistence type="predicted"/>
<evidence type="ECO:0000256" key="4">
    <source>
        <dbReference type="ARBA" id="ARBA00022679"/>
    </source>
</evidence>
<keyword evidence="4" id="KW-0808">Transferase</keyword>
<dbReference type="Gene3D" id="3.30.565.10">
    <property type="entry name" value="Histidine kinase-like ATPase, C-terminal domain"/>
    <property type="match status" value="1"/>
</dbReference>
<accession>A0A0A3Z184</accession>
<evidence type="ECO:0000256" key="3">
    <source>
        <dbReference type="ARBA" id="ARBA00022553"/>
    </source>
</evidence>
<protein>
    <recommendedName>
        <fullName evidence="2">histidine kinase</fullName>
        <ecNumber evidence="2">2.7.13.3</ecNumber>
    </recommendedName>
</protein>
<evidence type="ECO:0000256" key="2">
    <source>
        <dbReference type="ARBA" id="ARBA00012438"/>
    </source>
</evidence>
<evidence type="ECO:0000256" key="1">
    <source>
        <dbReference type="ARBA" id="ARBA00000085"/>
    </source>
</evidence>